<comment type="caution">
    <text evidence="1">The sequence shown here is derived from an EMBL/GenBank/DDBJ whole genome shotgun (WGS) entry which is preliminary data.</text>
</comment>
<proteinExistence type="predicted"/>
<sequence length="55" mass="6407">MSLCLFCFGSCILFLLENGDVLLFTRFIDSDPVWLYIEGREIITKTSHKEKVCFN</sequence>
<organism evidence="1 2">
    <name type="scientific">Bacillus subtilis</name>
    <dbReference type="NCBI Taxonomy" id="1423"/>
    <lineage>
        <taxon>Bacteria</taxon>
        <taxon>Bacillati</taxon>
        <taxon>Bacillota</taxon>
        <taxon>Bacilli</taxon>
        <taxon>Bacillales</taxon>
        <taxon>Bacillaceae</taxon>
        <taxon>Bacillus</taxon>
    </lineage>
</organism>
<dbReference type="Proteomes" id="UP000032247">
    <property type="component" value="Unassembled WGS sequence"/>
</dbReference>
<name>A0A0D1JH50_BACIU</name>
<gene>
    <name evidence="1" type="ORF">SC09_Contig19orf00124</name>
</gene>
<accession>A0A0D1JH50</accession>
<dbReference type="AlphaFoldDB" id="A0A0D1JH50"/>
<dbReference type="EMBL" id="JXBC01000002">
    <property type="protein sequence ID" value="KIU11864.1"/>
    <property type="molecule type" value="Genomic_DNA"/>
</dbReference>
<reference evidence="1 2" key="1">
    <citation type="submission" date="2014-12" db="EMBL/GenBank/DDBJ databases">
        <title>Comparative genome analysis of Bacillus coagulans HM-08, Clostridium butyricum HM-68, Bacillus subtilis HM-66 and Bacillus licheniformis BL-09.</title>
        <authorList>
            <person name="Zhang H."/>
        </authorList>
    </citation>
    <scope>NUCLEOTIDE SEQUENCE [LARGE SCALE GENOMIC DNA]</scope>
    <source>
        <strain evidence="1 2">HM-66</strain>
    </source>
</reference>
<evidence type="ECO:0000313" key="1">
    <source>
        <dbReference type="EMBL" id="KIU11864.1"/>
    </source>
</evidence>
<protein>
    <submittedName>
        <fullName evidence="1">Uncharacterized protein</fullName>
    </submittedName>
</protein>
<evidence type="ECO:0000313" key="2">
    <source>
        <dbReference type="Proteomes" id="UP000032247"/>
    </source>
</evidence>